<feature type="transmembrane region" description="Helical" evidence="1">
    <location>
        <begin position="101"/>
        <end position="126"/>
    </location>
</feature>
<dbReference type="Pfam" id="PF05975">
    <property type="entry name" value="EcsB"/>
    <property type="match status" value="1"/>
</dbReference>
<keyword evidence="1" id="KW-0812">Transmembrane</keyword>
<feature type="transmembrane region" description="Helical" evidence="1">
    <location>
        <begin position="191"/>
        <end position="210"/>
    </location>
</feature>
<keyword evidence="1" id="KW-1133">Transmembrane helix</keyword>
<feature type="transmembrane region" description="Helical" evidence="1">
    <location>
        <begin position="167"/>
        <end position="185"/>
    </location>
</feature>
<keyword evidence="3" id="KW-1185">Reference proteome</keyword>
<evidence type="ECO:0000313" key="2">
    <source>
        <dbReference type="EMBL" id="MBM7702676.1"/>
    </source>
</evidence>
<evidence type="ECO:0000256" key="1">
    <source>
        <dbReference type="SAM" id="Phobius"/>
    </source>
</evidence>
<name>A0ABS2QVB3_9BACI</name>
<sequence length="401" mass="46708">MNNVEMLWKQRFQQFLTDIRKYIKYILNDHLKFVLLFVLGAGAYYYQQWLEVLSPHFPAAMVMAVIIGLVVTNSPVQTLLKRADLVFLLPMETKLRPYFKKAFRFSFLIQLYVLLVVTAALAPLYVKSSGEPYSVIFTFLLLFLALKVLNMAMSWWATYFEESMAKVIDFLVRFFLNSSFAYFLFVKAHLVFAIATAAIIIGLAFYYRALTTKKPLKWERLVDAEERRMAMFYRLANLFTDVPQVKENVKRRKYLDWLLARISFTKSATYDYLYVRTFLRAGDYLGLLARLTAIGILLLVVTPFQYGNIVIALFVIYATGFQTIPLWRHHRHIIWVSLYPVDERISKKAFLAVLRKALLVQLTVFVIFLTFSTIMVAMITAVVGVVFIQLFTTVYVQRKLS</sequence>
<dbReference type="RefSeq" id="WP_205185856.1">
    <property type="nucleotide sequence ID" value="NZ_JAFBFC010000002.1"/>
</dbReference>
<dbReference type="PIRSF" id="PIRSF037259">
    <property type="entry name" value="EcsB_ABC"/>
    <property type="match status" value="1"/>
</dbReference>
<evidence type="ECO:0000313" key="3">
    <source>
        <dbReference type="Proteomes" id="UP000809829"/>
    </source>
</evidence>
<organism evidence="2 3">
    <name type="scientific">Priestia iocasae</name>
    <dbReference type="NCBI Taxonomy" id="2291674"/>
    <lineage>
        <taxon>Bacteria</taxon>
        <taxon>Bacillati</taxon>
        <taxon>Bacillota</taxon>
        <taxon>Bacilli</taxon>
        <taxon>Bacillales</taxon>
        <taxon>Bacillaceae</taxon>
        <taxon>Priestia</taxon>
    </lineage>
</organism>
<feature type="transmembrane region" description="Helical" evidence="1">
    <location>
        <begin position="132"/>
        <end position="155"/>
    </location>
</feature>
<proteinExistence type="predicted"/>
<dbReference type="EMBL" id="JAFBFC010000002">
    <property type="protein sequence ID" value="MBM7702676.1"/>
    <property type="molecule type" value="Genomic_DNA"/>
</dbReference>
<protein>
    <submittedName>
        <fullName evidence="2">ABC-2 type transport system permease protein</fullName>
    </submittedName>
</protein>
<dbReference type="Proteomes" id="UP000809829">
    <property type="component" value="Unassembled WGS sequence"/>
</dbReference>
<gene>
    <name evidence="2" type="ORF">JOC83_001510</name>
</gene>
<feature type="transmembrane region" description="Helical" evidence="1">
    <location>
        <begin position="374"/>
        <end position="396"/>
    </location>
</feature>
<reference evidence="2 3" key="1">
    <citation type="submission" date="2021-01" db="EMBL/GenBank/DDBJ databases">
        <title>Genomic Encyclopedia of Type Strains, Phase IV (KMG-IV): sequencing the most valuable type-strain genomes for metagenomic binning, comparative biology and taxonomic classification.</title>
        <authorList>
            <person name="Goeker M."/>
        </authorList>
    </citation>
    <scope>NUCLEOTIDE SEQUENCE [LARGE SCALE GENOMIC DNA]</scope>
    <source>
        <strain evidence="2 3">DSM 104297</strain>
    </source>
</reference>
<feature type="transmembrane region" description="Helical" evidence="1">
    <location>
        <begin position="30"/>
        <end position="47"/>
    </location>
</feature>
<dbReference type="InterPro" id="IPR010288">
    <property type="entry name" value="EcsB_ABC"/>
</dbReference>
<feature type="transmembrane region" description="Helical" evidence="1">
    <location>
        <begin position="59"/>
        <end position="80"/>
    </location>
</feature>
<accession>A0ABS2QVB3</accession>
<keyword evidence="1" id="KW-0472">Membrane</keyword>
<comment type="caution">
    <text evidence="2">The sequence shown here is derived from an EMBL/GenBank/DDBJ whole genome shotgun (WGS) entry which is preliminary data.</text>
</comment>